<comment type="caution">
    <text evidence="1">The sequence shown here is derived from an EMBL/GenBank/DDBJ whole genome shotgun (WGS) entry which is preliminary data.</text>
</comment>
<evidence type="ECO:0000313" key="1">
    <source>
        <dbReference type="EMBL" id="GFS12892.1"/>
    </source>
</evidence>
<organism evidence="1 2">
    <name type="scientific">Elysia marginata</name>
    <dbReference type="NCBI Taxonomy" id="1093978"/>
    <lineage>
        <taxon>Eukaryota</taxon>
        <taxon>Metazoa</taxon>
        <taxon>Spiralia</taxon>
        <taxon>Lophotrochozoa</taxon>
        <taxon>Mollusca</taxon>
        <taxon>Gastropoda</taxon>
        <taxon>Heterobranchia</taxon>
        <taxon>Euthyneura</taxon>
        <taxon>Panpulmonata</taxon>
        <taxon>Sacoglossa</taxon>
        <taxon>Placobranchoidea</taxon>
        <taxon>Plakobranchidae</taxon>
        <taxon>Elysia</taxon>
    </lineage>
</organism>
<protein>
    <submittedName>
        <fullName evidence="1">Uncharacterized protein</fullName>
    </submittedName>
</protein>
<reference evidence="1 2" key="1">
    <citation type="journal article" date="2021" name="Elife">
        <title>Chloroplast acquisition without the gene transfer in kleptoplastic sea slugs, Plakobranchus ocellatus.</title>
        <authorList>
            <person name="Maeda T."/>
            <person name="Takahashi S."/>
            <person name="Yoshida T."/>
            <person name="Shimamura S."/>
            <person name="Takaki Y."/>
            <person name="Nagai Y."/>
            <person name="Toyoda A."/>
            <person name="Suzuki Y."/>
            <person name="Arimoto A."/>
            <person name="Ishii H."/>
            <person name="Satoh N."/>
            <person name="Nishiyama T."/>
            <person name="Hasebe M."/>
            <person name="Maruyama T."/>
            <person name="Minagawa J."/>
            <person name="Obokata J."/>
            <person name="Shigenobu S."/>
        </authorList>
    </citation>
    <scope>NUCLEOTIDE SEQUENCE [LARGE SCALE GENOMIC DNA]</scope>
</reference>
<accession>A0AAV4IUE0</accession>
<sequence length="82" mass="9022">MGNKSFRKSYGANLEENKCDQRGFTRYGPARDDETHSGENPRWLMAYGALGQSSAVKPTLPMGVVTSYVIVIGEKGLLTVRL</sequence>
<evidence type="ECO:0000313" key="2">
    <source>
        <dbReference type="Proteomes" id="UP000762676"/>
    </source>
</evidence>
<proteinExistence type="predicted"/>
<dbReference type="AlphaFoldDB" id="A0AAV4IUE0"/>
<keyword evidence="2" id="KW-1185">Reference proteome</keyword>
<dbReference type="EMBL" id="BMAT01002739">
    <property type="protein sequence ID" value="GFS12892.1"/>
    <property type="molecule type" value="Genomic_DNA"/>
</dbReference>
<name>A0AAV4IUE0_9GAST</name>
<dbReference type="Proteomes" id="UP000762676">
    <property type="component" value="Unassembled WGS sequence"/>
</dbReference>
<gene>
    <name evidence="1" type="ORF">ElyMa_001383500</name>
</gene>